<dbReference type="STRING" id="7159.Q17D86"/>
<reference evidence="2" key="1">
    <citation type="submission" date="2005-10" db="EMBL/GenBank/DDBJ databases">
        <authorList>
            <person name="Loftus B.J."/>
            <person name="Nene V.M."/>
            <person name="Hannick L.I."/>
            <person name="Bidwell S."/>
            <person name="Haas B."/>
            <person name="Amedeo P."/>
            <person name="Orvis J."/>
            <person name="Wortman J.R."/>
            <person name="White O.R."/>
            <person name="Salzberg S."/>
            <person name="Shumway M."/>
            <person name="Koo H."/>
            <person name="Zhao Y."/>
            <person name="Holmes M."/>
            <person name="Miller J."/>
            <person name="Schatz M."/>
            <person name="Pop M."/>
            <person name="Pai G."/>
            <person name="Utterback T."/>
            <person name="Rogers Y.-H."/>
            <person name="Kravitz S."/>
            <person name="Fraser C.M."/>
        </authorList>
    </citation>
    <scope>NUCLEOTIDE SEQUENCE</scope>
    <source>
        <strain evidence="2">Liverpool</strain>
    </source>
</reference>
<dbReference type="EMBL" id="CH477298">
    <property type="protein sequence ID" value="EAT44343.1"/>
    <property type="molecule type" value="Genomic_DNA"/>
</dbReference>
<dbReference type="GO" id="GO:0003730">
    <property type="term" value="F:mRNA 3'-UTR binding"/>
    <property type="evidence" value="ECO:0007669"/>
    <property type="project" value="TreeGrafter"/>
</dbReference>
<dbReference type="GO" id="GO:0032797">
    <property type="term" value="C:SMN complex"/>
    <property type="evidence" value="ECO:0007669"/>
    <property type="project" value="TreeGrafter"/>
</dbReference>
<evidence type="ECO:0000259" key="1">
    <source>
        <dbReference type="Pfam" id="PF23770"/>
    </source>
</evidence>
<accession>Q17D86</accession>
<evidence type="ECO:0000313" key="3">
    <source>
        <dbReference type="Proteomes" id="UP000682892"/>
    </source>
</evidence>
<proteinExistence type="predicted"/>
<dbReference type="InterPro" id="IPR015943">
    <property type="entry name" value="WD40/YVTN_repeat-like_dom_sf"/>
</dbReference>
<dbReference type="Proteomes" id="UP000682892">
    <property type="component" value="Chromosome 2"/>
</dbReference>
<dbReference type="Pfam" id="PF23770">
    <property type="entry name" value="Beta-prop_RIG_1st"/>
    <property type="match status" value="1"/>
</dbReference>
<reference evidence="2" key="2">
    <citation type="journal article" date="2007" name="Science">
        <title>Genome sequence of Aedes aegypti, a major arbovirus vector.</title>
        <authorList>
            <person name="Nene V."/>
            <person name="Wortman J.R."/>
            <person name="Lawson D."/>
            <person name="Haas B."/>
            <person name="Kodira C."/>
            <person name="Tu Z.J."/>
            <person name="Loftus B."/>
            <person name="Xi Z."/>
            <person name="Megy K."/>
            <person name="Grabherr M."/>
            <person name="Ren Q."/>
            <person name="Zdobnov E.M."/>
            <person name="Lobo N.F."/>
            <person name="Campbell K.S."/>
            <person name="Brown S.E."/>
            <person name="Bonaldo M.F."/>
            <person name="Zhu J."/>
            <person name="Sinkins S.P."/>
            <person name="Hogenkamp D.G."/>
            <person name="Amedeo P."/>
            <person name="Arensburger P."/>
            <person name="Atkinson P.W."/>
            <person name="Bidwell S."/>
            <person name="Biedler J."/>
            <person name="Birney E."/>
            <person name="Bruggner R.V."/>
            <person name="Costas J."/>
            <person name="Coy M.R."/>
            <person name="Crabtree J."/>
            <person name="Crawford M."/>
            <person name="Debruyn B."/>
            <person name="Decaprio D."/>
            <person name="Eiglmeier K."/>
            <person name="Eisenstadt E."/>
            <person name="El-Dorry H."/>
            <person name="Gelbart W.M."/>
            <person name="Gomes S.L."/>
            <person name="Hammond M."/>
            <person name="Hannick L.I."/>
            <person name="Hogan J.R."/>
            <person name="Holmes M.H."/>
            <person name="Jaffe D."/>
            <person name="Johnston J.S."/>
            <person name="Kennedy R.C."/>
            <person name="Koo H."/>
            <person name="Kravitz S."/>
            <person name="Kriventseva E.V."/>
            <person name="Kulp D."/>
            <person name="Labutti K."/>
            <person name="Lee E."/>
            <person name="Li S."/>
            <person name="Lovin D.D."/>
            <person name="Mao C."/>
            <person name="Mauceli E."/>
            <person name="Menck C.F."/>
            <person name="Miller J.R."/>
            <person name="Montgomery P."/>
            <person name="Mori A."/>
            <person name="Nascimento A.L."/>
            <person name="Naveira H.F."/>
            <person name="Nusbaum C."/>
            <person name="O'leary S."/>
            <person name="Orvis J."/>
            <person name="Pertea M."/>
            <person name="Quesneville H."/>
            <person name="Reidenbach K.R."/>
            <person name="Rogers Y.H."/>
            <person name="Roth C.W."/>
            <person name="Schneider J.R."/>
            <person name="Schatz M."/>
            <person name="Shumway M."/>
            <person name="Stanke M."/>
            <person name="Stinson E.O."/>
            <person name="Tubio J.M."/>
            <person name="Vanzee J.P."/>
            <person name="Verjovski-Almeida S."/>
            <person name="Werner D."/>
            <person name="White O."/>
            <person name="Wyder S."/>
            <person name="Zeng Q."/>
            <person name="Zhao Q."/>
            <person name="Zhao Y."/>
            <person name="Hill C.A."/>
            <person name="Raikhel A.S."/>
            <person name="Soares M.B."/>
            <person name="Knudson D.L."/>
            <person name="Lee N.H."/>
            <person name="Galagan J."/>
            <person name="Salzberg S.L."/>
            <person name="Paulsen I.T."/>
            <person name="Dimopoulos G."/>
            <person name="Collins F.H."/>
            <person name="Birren B."/>
            <person name="Fraser-Liggett C.M."/>
            <person name="Severson D.W."/>
        </authorList>
    </citation>
    <scope>NUCLEOTIDE SEQUENCE [LARGE SCALE GENOMIC DNA]</scope>
    <source>
        <strain evidence="2">Liverpool</strain>
    </source>
</reference>
<dbReference type="GO" id="GO:0000387">
    <property type="term" value="P:spliceosomal snRNP assembly"/>
    <property type="evidence" value="ECO:0007669"/>
    <property type="project" value="TreeGrafter"/>
</dbReference>
<dbReference type="InterPro" id="IPR036322">
    <property type="entry name" value="WD40_repeat_dom_sf"/>
</dbReference>
<evidence type="ECO:0000313" key="2">
    <source>
        <dbReference type="EMBL" id="EAT44343.1"/>
    </source>
</evidence>
<dbReference type="GO" id="GO:0005634">
    <property type="term" value="C:nucleus"/>
    <property type="evidence" value="ECO:0007669"/>
    <property type="project" value="TreeGrafter"/>
</dbReference>
<organism evidence="2 3">
    <name type="scientific">Aedes aegypti</name>
    <name type="common">Yellowfever mosquito</name>
    <name type="synonym">Culex aegypti</name>
    <dbReference type="NCBI Taxonomy" id="7159"/>
    <lineage>
        <taxon>Eukaryota</taxon>
        <taxon>Metazoa</taxon>
        <taxon>Ecdysozoa</taxon>
        <taxon>Arthropoda</taxon>
        <taxon>Hexapoda</taxon>
        <taxon>Insecta</taxon>
        <taxon>Pterygota</taxon>
        <taxon>Neoptera</taxon>
        <taxon>Endopterygota</taxon>
        <taxon>Diptera</taxon>
        <taxon>Nematocera</taxon>
        <taxon>Culicoidea</taxon>
        <taxon>Culicidae</taxon>
        <taxon>Culicinae</taxon>
        <taxon>Aedini</taxon>
        <taxon>Aedes</taxon>
        <taxon>Stegomyia</taxon>
    </lineage>
</organism>
<protein>
    <submittedName>
        <fullName evidence="2">AAEL004272-PA</fullName>
    </submittedName>
</protein>
<name>Q17D86_AEDAE</name>
<feature type="domain" description="Gem-associated protein 5 first beta-propeller" evidence="1">
    <location>
        <begin position="27"/>
        <end position="229"/>
    </location>
</feature>
<dbReference type="VEuPathDB" id="VectorBase:AAEL018319"/>
<sequence>MEVDMDGFVVPNMQAWFRQNSFISTPDNGLLYHSRSDVNYIAPLVKNQMPRVKIFNVKSIIKSLACSPDWSERREFATFDDQNNLQVWDVDQEAATKGHKGHVYKLKRGDSRGGQSNDVTSAICFTRTQKIISCDHSVMIVYCLATDTFKTYGDFFKPNQTVVVLSACPTDRDVFAAGMKDGLIQMFSLRDMAILRNMRGHDTEIVSIDWMQVRVKSEEARISWRREERPKKEARKKGGKSDAIDYCTFPQPDCTHVMLFFVTGEPSRMDLTCVGLPVTAFVNADVAPSLLRPRSDAARLPSTWFLRADPLTAH</sequence>
<dbReference type="PANTHER" id="PTHR46362">
    <property type="entry name" value="GEM-ASSOCIATED PROTEIN 5"/>
    <property type="match status" value="1"/>
</dbReference>
<reference evidence="2" key="3">
    <citation type="submission" date="2012-09" db="EMBL/GenBank/DDBJ databases">
        <authorList>
            <consortium name="VectorBase"/>
        </authorList>
    </citation>
    <scope>NUCLEOTIDE SEQUENCE</scope>
    <source>
        <strain evidence="2">Liverpool</strain>
    </source>
</reference>
<dbReference type="InterPro" id="IPR052640">
    <property type="entry name" value="Gemin-5"/>
</dbReference>
<dbReference type="SUPFAM" id="SSF50978">
    <property type="entry name" value="WD40 repeat-like"/>
    <property type="match status" value="1"/>
</dbReference>
<dbReference type="PANTHER" id="PTHR46362:SF1">
    <property type="entry name" value="GEM-ASSOCIATED PROTEIN 5"/>
    <property type="match status" value="1"/>
</dbReference>
<dbReference type="Gene3D" id="2.130.10.10">
    <property type="entry name" value="YVTN repeat-like/Quinoprotein amine dehydrogenase"/>
    <property type="match status" value="1"/>
</dbReference>
<dbReference type="AlphaFoldDB" id="Q17D86"/>
<gene>
    <name evidence="2" type="ORF">AaeL_AAEL004272</name>
</gene>
<dbReference type="InterPro" id="IPR056432">
    <property type="entry name" value="Beta-prop_GEMI5_1st"/>
</dbReference>